<dbReference type="InterPro" id="IPR011663">
    <property type="entry name" value="UTRA"/>
</dbReference>
<gene>
    <name evidence="5" type="ORF">H8S40_01315</name>
</gene>
<evidence type="ECO:0000313" key="5">
    <source>
        <dbReference type="EMBL" id="MBC5682233.1"/>
    </source>
</evidence>
<dbReference type="SMART" id="SM00345">
    <property type="entry name" value="HTH_GNTR"/>
    <property type="match status" value="1"/>
</dbReference>
<proteinExistence type="predicted"/>
<protein>
    <submittedName>
        <fullName evidence="5">GntR family transcriptional regulator</fullName>
    </submittedName>
</protein>
<accession>A0ABR7G5A6</accession>
<organism evidence="5 6">
    <name type="scientific">Ruminococcus hominis</name>
    <dbReference type="NCBI Taxonomy" id="2763065"/>
    <lineage>
        <taxon>Bacteria</taxon>
        <taxon>Bacillati</taxon>
        <taxon>Bacillota</taxon>
        <taxon>Clostridia</taxon>
        <taxon>Eubacteriales</taxon>
        <taxon>Oscillospiraceae</taxon>
        <taxon>Ruminococcus</taxon>
    </lineage>
</organism>
<dbReference type="Proteomes" id="UP000631576">
    <property type="component" value="Unassembled WGS sequence"/>
</dbReference>
<reference evidence="5 6" key="1">
    <citation type="submission" date="2020-08" db="EMBL/GenBank/DDBJ databases">
        <title>Genome public.</title>
        <authorList>
            <person name="Liu C."/>
            <person name="Sun Q."/>
        </authorList>
    </citation>
    <scope>NUCLEOTIDE SEQUENCE [LARGE SCALE GENOMIC DNA]</scope>
    <source>
        <strain evidence="5 6">NSJ-13</strain>
    </source>
</reference>
<keyword evidence="1" id="KW-0805">Transcription regulation</keyword>
<dbReference type="PRINTS" id="PR00035">
    <property type="entry name" value="HTHGNTR"/>
</dbReference>
<dbReference type="InterPro" id="IPR028978">
    <property type="entry name" value="Chorismate_lyase_/UTRA_dom_sf"/>
</dbReference>
<keyword evidence="3" id="KW-0804">Transcription</keyword>
<dbReference type="SUPFAM" id="SSF46785">
    <property type="entry name" value="Winged helix' DNA-binding domain"/>
    <property type="match status" value="1"/>
</dbReference>
<dbReference type="Pfam" id="PF00392">
    <property type="entry name" value="GntR"/>
    <property type="match status" value="1"/>
</dbReference>
<dbReference type="Gene3D" id="1.10.10.10">
    <property type="entry name" value="Winged helix-like DNA-binding domain superfamily/Winged helix DNA-binding domain"/>
    <property type="match status" value="1"/>
</dbReference>
<keyword evidence="2" id="KW-0238">DNA-binding</keyword>
<dbReference type="RefSeq" id="WP_186864364.1">
    <property type="nucleotide sequence ID" value="NZ_JACOPE010000001.1"/>
</dbReference>
<dbReference type="CDD" id="cd07377">
    <property type="entry name" value="WHTH_GntR"/>
    <property type="match status" value="1"/>
</dbReference>
<evidence type="ECO:0000259" key="4">
    <source>
        <dbReference type="PROSITE" id="PS50949"/>
    </source>
</evidence>
<dbReference type="PANTHER" id="PTHR44846">
    <property type="entry name" value="MANNOSYL-D-GLYCERATE TRANSPORT/METABOLISM SYSTEM REPRESSOR MNGR-RELATED"/>
    <property type="match status" value="1"/>
</dbReference>
<evidence type="ECO:0000313" key="6">
    <source>
        <dbReference type="Proteomes" id="UP000631576"/>
    </source>
</evidence>
<dbReference type="Pfam" id="PF07702">
    <property type="entry name" value="UTRA"/>
    <property type="match status" value="1"/>
</dbReference>
<sequence>MAIKKVKKLDLKQTVKDMLLDHISQMDLSVETKLPREEELALMFGVSRITIRSVLDDLANEGIITRKHGKGTFVNPVSAGIQVSFNPVMHFSDMIRNSGYTPSVKIIECRTEAASKEVALALKIKEGQDVIVCVKAFFADDKLCSIVQDYVDIELLPDYEDMTTEDMDSLFYYIYHKTGHTIQWDKTEIQVIYSKEIPEIHHIVKKYGGDDKSYLLLKGINYDERDRETLYALEYVDTDLIKFNQIRKKVITYS</sequence>
<dbReference type="Gene3D" id="3.40.1410.10">
    <property type="entry name" value="Chorismate lyase-like"/>
    <property type="match status" value="1"/>
</dbReference>
<evidence type="ECO:0000256" key="1">
    <source>
        <dbReference type="ARBA" id="ARBA00023015"/>
    </source>
</evidence>
<dbReference type="InterPro" id="IPR000524">
    <property type="entry name" value="Tscrpt_reg_HTH_GntR"/>
</dbReference>
<evidence type="ECO:0000256" key="2">
    <source>
        <dbReference type="ARBA" id="ARBA00023125"/>
    </source>
</evidence>
<evidence type="ECO:0000256" key="3">
    <source>
        <dbReference type="ARBA" id="ARBA00023163"/>
    </source>
</evidence>
<dbReference type="SMART" id="SM00866">
    <property type="entry name" value="UTRA"/>
    <property type="match status" value="1"/>
</dbReference>
<dbReference type="EMBL" id="JACOPE010000001">
    <property type="protein sequence ID" value="MBC5682233.1"/>
    <property type="molecule type" value="Genomic_DNA"/>
</dbReference>
<comment type="caution">
    <text evidence="5">The sequence shown here is derived from an EMBL/GenBank/DDBJ whole genome shotgun (WGS) entry which is preliminary data.</text>
</comment>
<keyword evidence="6" id="KW-1185">Reference proteome</keyword>
<dbReference type="PANTHER" id="PTHR44846:SF1">
    <property type="entry name" value="MANNOSYL-D-GLYCERATE TRANSPORT_METABOLISM SYSTEM REPRESSOR MNGR-RELATED"/>
    <property type="match status" value="1"/>
</dbReference>
<dbReference type="InterPro" id="IPR036388">
    <property type="entry name" value="WH-like_DNA-bd_sf"/>
</dbReference>
<name>A0ABR7G5A6_9FIRM</name>
<feature type="domain" description="HTH gntR-type" evidence="4">
    <location>
        <begin position="9"/>
        <end position="77"/>
    </location>
</feature>
<dbReference type="PROSITE" id="PS50949">
    <property type="entry name" value="HTH_GNTR"/>
    <property type="match status" value="1"/>
</dbReference>
<dbReference type="InterPro" id="IPR050679">
    <property type="entry name" value="Bact_HTH_transcr_reg"/>
</dbReference>
<dbReference type="SUPFAM" id="SSF64288">
    <property type="entry name" value="Chorismate lyase-like"/>
    <property type="match status" value="1"/>
</dbReference>
<dbReference type="InterPro" id="IPR036390">
    <property type="entry name" value="WH_DNA-bd_sf"/>
</dbReference>